<accession>A0ABX5BE75</accession>
<sequence>MLISLLRLATISSRACIPVEDVRAFFLENVFGSTFSLIVASSIILRVSSSDSLLRFRLEILNFEISKFIGFSNTLEIYL</sequence>
<keyword evidence="2" id="KW-1185">Reference proteome</keyword>
<evidence type="ECO:0000313" key="1">
    <source>
        <dbReference type="EMBL" id="PPS96375.1"/>
    </source>
</evidence>
<gene>
    <name evidence="1" type="ORF">GY17_00001852</name>
</gene>
<reference evidence="1 2" key="2">
    <citation type="submission" date="2017-10" db="EMBL/GenBank/DDBJ databases">
        <title>Consistent, comparative and evidence-based genome annotation and re-annotation for the closely-related species, Cryptosporidium parvum, C. hominis and C. tyzzeri.</title>
        <authorList>
            <person name="Baptista R.P."/>
            <person name="Li Y."/>
            <person name="Sateriale A."/>
            <person name="Striepen B."/>
            <person name="Kissinger J.C."/>
        </authorList>
    </citation>
    <scope>NUCLEOTIDE SEQUENCE [LARGE SCALE GENOMIC DNA]</scope>
    <source>
        <strain evidence="1">30976</strain>
    </source>
</reference>
<protein>
    <submittedName>
        <fullName evidence="1">Uncharacterized protein</fullName>
    </submittedName>
</protein>
<proteinExistence type="predicted"/>
<dbReference type="Proteomes" id="UP001429100">
    <property type="component" value="Unassembled WGS sequence"/>
</dbReference>
<evidence type="ECO:0000313" key="2">
    <source>
        <dbReference type="Proteomes" id="UP001429100"/>
    </source>
</evidence>
<organism evidence="1 2">
    <name type="scientific">Cryptosporidium hominis</name>
    <dbReference type="NCBI Taxonomy" id="237895"/>
    <lineage>
        <taxon>Eukaryota</taxon>
        <taxon>Sar</taxon>
        <taxon>Alveolata</taxon>
        <taxon>Apicomplexa</taxon>
        <taxon>Conoidasida</taxon>
        <taxon>Coccidia</taxon>
        <taxon>Eucoccidiorida</taxon>
        <taxon>Eimeriorina</taxon>
        <taxon>Cryptosporidiidae</taxon>
        <taxon>Cryptosporidium</taxon>
    </lineage>
</organism>
<dbReference type="EMBL" id="JTAI01000020">
    <property type="protein sequence ID" value="PPS96375.1"/>
    <property type="molecule type" value="Genomic_DNA"/>
</dbReference>
<name>A0ABX5BE75_CRYHO</name>
<reference evidence="1 2" key="1">
    <citation type="submission" date="2014-11" db="EMBL/GenBank/DDBJ databases">
        <title>Comparative genomic analysis of Cryptosporidium hominis reveals occurrence of genetic recombination in virulent subtypes.</title>
        <authorList>
            <person name="Guo Y."/>
            <person name="Tang K."/>
            <person name="Frace M."/>
            <person name="Li N."/>
            <person name="Roellig D.M."/>
            <person name="Sammons S."/>
            <person name="Knipe K."/>
            <person name="Rowe L."/>
            <person name="Feng Y."/>
            <person name="Xiao L."/>
        </authorList>
    </citation>
    <scope>NUCLEOTIDE SEQUENCE [LARGE SCALE GENOMIC DNA]</scope>
    <source>
        <strain evidence="1">30976</strain>
    </source>
</reference>
<comment type="caution">
    <text evidence="1">The sequence shown here is derived from an EMBL/GenBank/DDBJ whole genome shotgun (WGS) entry which is preliminary data.</text>
</comment>